<keyword evidence="2" id="KW-1185">Reference proteome</keyword>
<evidence type="ECO:0008006" key="3">
    <source>
        <dbReference type="Google" id="ProtNLM"/>
    </source>
</evidence>
<dbReference type="RefSeq" id="WP_042457882.1">
    <property type="nucleotide sequence ID" value="NZ_BBPN01000049.1"/>
</dbReference>
<dbReference type="Proteomes" id="UP000183015">
    <property type="component" value="Unassembled WGS sequence"/>
</dbReference>
<sequence>MYLVHVRLGEPGHAPLPDDAAALVRSCARPADGLEFVVAHPAAMPDPVLGLFLIADSLADAEARAFRICRLALERYAPLSTWALVEAQVPLLTPFFEQLLD</sequence>
<gene>
    <name evidence="1" type="ORF">SAMN05414137_12691</name>
</gene>
<organism evidence="1 2">
    <name type="scientific">Streptacidiphilus jiangxiensis</name>
    <dbReference type="NCBI Taxonomy" id="235985"/>
    <lineage>
        <taxon>Bacteria</taxon>
        <taxon>Bacillati</taxon>
        <taxon>Actinomycetota</taxon>
        <taxon>Actinomycetes</taxon>
        <taxon>Kitasatosporales</taxon>
        <taxon>Streptomycetaceae</taxon>
        <taxon>Streptacidiphilus</taxon>
    </lineage>
</organism>
<accession>A0A1H7Y2M0</accession>
<dbReference type="OrthoDB" id="3543128at2"/>
<evidence type="ECO:0000313" key="2">
    <source>
        <dbReference type="Proteomes" id="UP000183015"/>
    </source>
</evidence>
<protein>
    <recommendedName>
        <fullName evidence="3">YCII-related domain-containing protein</fullName>
    </recommendedName>
</protein>
<dbReference type="AlphaFoldDB" id="A0A1H7Y2M0"/>
<proteinExistence type="predicted"/>
<name>A0A1H7Y2M0_STRJI</name>
<reference evidence="2" key="1">
    <citation type="submission" date="2016-10" db="EMBL/GenBank/DDBJ databases">
        <authorList>
            <person name="Varghese N."/>
        </authorList>
    </citation>
    <scope>NUCLEOTIDE SEQUENCE [LARGE SCALE GENOMIC DNA]</scope>
    <source>
        <strain evidence="2">DSM 45096 / BCRC 16803 / CGMCC 4.1857 / CIP 109030 / JCM 12277 / KCTC 19219 / NBRC 100920 / 33214</strain>
    </source>
</reference>
<evidence type="ECO:0000313" key="1">
    <source>
        <dbReference type="EMBL" id="SEM40456.1"/>
    </source>
</evidence>
<dbReference type="STRING" id="235985.SAMN05414137_12691"/>
<dbReference type="EMBL" id="FOAZ01000026">
    <property type="protein sequence ID" value="SEM40456.1"/>
    <property type="molecule type" value="Genomic_DNA"/>
</dbReference>